<reference evidence="2 3" key="3">
    <citation type="submission" date="2019-11" db="EMBL/GenBank/DDBJ databases">
        <title>A de novo genome assembly of a pear dwarfing rootstock.</title>
        <authorList>
            <person name="Wang F."/>
            <person name="Wang J."/>
            <person name="Li S."/>
            <person name="Zhang Y."/>
            <person name="Fang M."/>
            <person name="Ma L."/>
            <person name="Zhao Y."/>
            <person name="Jiang S."/>
        </authorList>
    </citation>
    <scope>NUCLEOTIDE SEQUENCE [LARGE SCALE GENOMIC DNA]</scope>
    <source>
        <strain evidence="2">S2</strain>
        <tissue evidence="2">Leaf</tissue>
    </source>
</reference>
<protein>
    <submittedName>
        <fullName evidence="2">Ribonuclease H protein</fullName>
    </submittedName>
</protein>
<reference evidence="2 3" key="1">
    <citation type="submission" date="2019-09" db="EMBL/GenBank/DDBJ databases">
        <authorList>
            <person name="Ou C."/>
        </authorList>
    </citation>
    <scope>NUCLEOTIDE SEQUENCE [LARGE SCALE GENOMIC DNA]</scope>
    <source>
        <strain evidence="2">S2</strain>
        <tissue evidence="2">Leaf</tissue>
    </source>
</reference>
<name>A0A5N5HN14_9ROSA</name>
<evidence type="ECO:0000313" key="3">
    <source>
        <dbReference type="Proteomes" id="UP000327157"/>
    </source>
</evidence>
<dbReference type="Proteomes" id="UP000327157">
    <property type="component" value="Chromosome 8"/>
</dbReference>
<comment type="caution">
    <text evidence="2">The sequence shown here is derived from an EMBL/GenBank/DDBJ whole genome shotgun (WGS) entry which is preliminary data.</text>
</comment>
<dbReference type="PANTHER" id="PTHR47074">
    <property type="entry name" value="BNAC02G40300D PROTEIN"/>
    <property type="match status" value="1"/>
</dbReference>
<gene>
    <name evidence="2" type="ORF">D8674_032838</name>
</gene>
<evidence type="ECO:0000259" key="1">
    <source>
        <dbReference type="Pfam" id="PF13966"/>
    </source>
</evidence>
<accession>A0A5N5HN14</accession>
<dbReference type="AlphaFoldDB" id="A0A5N5HN14"/>
<dbReference type="OrthoDB" id="1938246at2759"/>
<dbReference type="PANTHER" id="PTHR47074:SF48">
    <property type="entry name" value="POLYNUCLEOTIDYL TRANSFERASE, RIBONUCLEASE H-LIKE SUPERFAMILY PROTEIN"/>
    <property type="match status" value="1"/>
</dbReference>
<reference evidence="3" key="2">
    <citation type="submission" date="2019-10" db="EMBL/GenBank/DDBJ databases">
        <title>A de novo genome assembly of a pear dwarfing rootstock.</title>
        <authorList>
            <person name="Wang F."/>
            <person name="Wang J."/>
            <person name="Li S."/>
            <person name="Zhang Y."/>
            <person name="Fang M."/>
            <person name="Ma L."/>
            <person name="Zhao Y."/>
            <person name="Jiang S."/>
        </authorList>
    </citation>
    <scope>NUCLEOTIDE SEQUENCE [LARGE SCALE GENOMIC DNA]</scope>
</reference>
<dbReference type="InterPro" id="IPR026960">
    <property type="entry name" value="RVT-Znf"/>
</dbReference>
<keyword evidence="3" id="KW-1185">Reference proteome</keyword>
<dbReference type="EMBL" id="SMOL01000148">
    <property type="protein sequence ID" value="KAB2628043.1"/>
    <property type="molecule type" value="Genomic_DNA"/>
</dbReference>
<sequence length="319" mass="35910">MLKEEVMLLGCGLACWWAEPETIWDVHVWVDKWIPSLPVGHPVPRGEVAMLRNTRVELLMCTNNKSWDIDFLMAFLSTKEMNVIQDTVIGDTSKMDRLLNIPPKLRYFKWKTLHRALPTMADRFRRNSSHSPICPICHSDEETIKHILLQCPWVGAIWFEGALSYRVDKEAHIIFAISNVVGAFLEAKRLGGVMLAVTFVVGRKETRWSPPTSPFLKTNVDASWVVSNGLGFVGLIARDDEGKFLAARRQAIVARCAGQAKALALLYGCELGISQGYNRVSNSLKSISCLNDLLKNGSWRLQISSLPKIKNKKITTYKA</sequence>
<dbReference type="CDD" id="cd06222">
    <property type="entry name" value="RNase_H_like"/>
    <property type="match status" value="1"/>
</dbReference>
<dbReference type="Pfam" id="PF13966">
    <property type="entry name" value="zf-RVT"/>
    <property type="match status" value="1"/>
</dbReference>
<dbReference type="InterPro" id="IPR052929">
    <property type="entry name" value="RNase_H-like_EbsB-rel"/>
</dbReference>
<proteinExistence type="predicted"/>
<evidence type="ECO:0000313" key="2">
    <source>
        <dbReference type="EMBL" id="KAB2628043.1"/>
    </source>
</evidence>
<organism evidence="2 3">
    <name type="scientific">Pyrus ussuriensis x Pyrus communis</name>
    <dbReference type="NCBI Taxonomy" id="2448454"/>
    <lineage>
        <taxon>Eukaryota</taxon>
        <taxon>Viridiplantae</taxon>
        <taxon>Streptophyta</taxon>
        <taxon>Embryophyta</taxon>
        <taxon>Tracheophyta</taxon>
        <taxon>Spermatophyta</taxon>
        <taxon>Magnoliopsida</taxon>
        <taxon>eudicotyledons</taxon>
        <taxon>Gunneridae</taxon>
        <taxon>Pentapetalae</taxon>
        <taxon>rosids</taxon>
        <taxon>fabids</taxon>
        <taxon>Rosales</taxon>
        <taxon>Rosaceae</taxon>
        <taxon>Amygdaloideae</taxon>
        <taxon>Maleae</taxon>
        <taxon>Pyrus</taxon>
    </lineage>
</organism>
<feature type="domain" description="Reverse transcriptase zinc-binding" evidence="1">
    <location>
        <begin position="100"/>
        <end position="158"/>
    </location>
</feature>
<dbReference type="InterPro" id="IPR044730">
    <property type="entry name" value="RNase_H-like_dom_plant"/>
</dbReference>